<sequence length="59" mass="5925">MNQKRGNGGAGLTAANFLGCPEAPFSNRVGNVLGQDRDQVEHGEGIRSGGASAARSGSP</sequence>
<protein>
    <submittedName>
        <fullName evidence="2">Uncharacterized protein</fullName>
    </submittedName>
</protein>
<organism evidence="2 3">
    <name type="scientific">Geobacillus subterraneus</name>
    <dbReference type="NCBI Taxonomy" id="129338"/>
    <lineage>
        <taxon>Bacteria</taxon>
        <taxon>Bacillati</taxon>
        <taxon>Bacillota</taxon>
        <taxon>Bacilli</taxon>
        <taxon>Bacillales</taxon>
        <taxon>Anoxybacillaceae</taxon>
        <taxon>Geobacillus</taxon>
    </lineage>
</organism>
<evidence type="ECO:0000313" key="3">
    <source>
        <dbReference type="Proteomes" id="UP000076226"/>
    </source>
</evidence>
<feature type="region of interest" description="Disordered" evidence="1">
    <location>
        <begin position="39"/>
        <end position="59"/>
    </location>
</feature>
<proteinExistence type="predicted"/>
<gene>
    <name evidence="2" type="ORF">GS3922_02360</name>
</gene>
<name>A0ABM6A8S9_9BACL</name>
<dbReference type="GeneID" id="32406515"/>
<keyword evidence="3" id="KW-1185">Reference proteome</keyword>
<accession>A0ABM6A8S9</accession>
<feature type="compositionally biased region" description="Low complexity" evidence="1">
    <location>
        <begin position="49"/>
        <end position="59"/>
    </location>
</feature>
<evidence type="ECO:0000256" key="1">
    <source>
        <dbReference type="SAM" id="MobiDB-lite"/>
    </source>
</evidence>
<reference evidence="2 3" key="1">
    <citation type="submission" date="2016-02" db="EMBL/GenBank/DDBJ databases">
        <title>Complete genome sequence of Geobacillus subterraneus KCTC 3922T.</title>
        <authorList>
            <person name="Lee D.-W."/>
            <person name="Lee Y.-J."/>
            <person name="Lee S.-J."/>
            <person name="Park G.-S."/>
            <person name="Lee S.-J."/>
            <person name="Shin J.-H."/>
        </authorList>
    </citation>
    <scope>NUCLEOTIDE SEQUENCE [LARGE SCALE GENOMIC DNA]</scope>
    <source>
        <strain evidence="2 3">KCTC 3922</strain>
    </source>
</reference>
<dbReference type="Proteomes" id="UP000076226">
    <property type="component" value="Chromosome"/>
</dbReference>
<dbReference type="EMBL" id="CP014342">
    <property type="protein sequence ID" value="AMX82607.1"/>
    <property type="molecule type" value="Genomic_DNA"/>
</dbReference>
<evidence type="ECO:0000313" key="2">
    <source>
        <dbReference type="EMBL" id="AMX82607.1"/>
    </source>
</evidence>